<proteinExistence type="predicted"/>
<feature type="domain" description="KIB1-4 beta-propeller" evidence="1">
    <location>
        <begin position="43"/>
        <end position="190"/>
    </location>
</feature>
<comment type="caution">
    <text evidence="2">The sequence shown here is derived from an EMBL/GenBank/DDBJ whole genome shotgun (WGS) entry which is preliminary data.</text>
</comment>
<evidence type="ECO:0000313" key="2">
    <source>
        <dbReference type="EMBL" id="KAI3874948.1"/>
    </source>
</evidence>
<keyword evidence="3" id="KW-1185">Reference proteome</keyword>
<dbReference type="Proteomes" id="UP001202328">
    <property type="component" value="Unassembled WGS sequence"/>
</dbReference>
<evidence type="ECO:0000313" key="3">
    <source>
        <dbReference type="Proteomes" id="UP001202328"/>
    </source>
</evidence>
<gene>
    <name evidence="2" type="ORF">MKW98_019521</name>
</gene>
<dbReference type="PANTHER" id="PTHR40891">
    <property type="entry name" value="DUF295 DOMAIN-CONTAINING PROTEIN"/>
    <property type="match status" value="1"/>
</dbReference>
<dbReference type="InterPro" id="IPR005174">
    <property type="entry name" value="KIB1-4_b-propeller"/>
</dbReference>
<dbReference type="EMBL" id="JAJJMB010012638">
    <property type="protein sequence ID" value="KAI3874948.1"/>
    <property type="molecule type" value="Genomic_DNA"/>
</dbReference>
<dbReference type="AlphaFoldDB" id="A0AAD4S8Q5"/>
<dbReference type="Pfam" id="PF03478">
    <property type="entry name" value="Beta-prop_KIB1-4"/>
    <property type="match status" value="1"/>
</dbReference>
<dbReference type="PANTHER" id="PTHR40891:SF1">
    <property type="entry name" value="DUF295 DOMAIN-CONTAINING PROTEIN"/>
    <property type="match status" value="1"/>
</dbReference>
<accession>A0AAD4S8Q5</accession>
<name>A0AAD4S8Q5_9MAGN</name>
<evidence type="ECO:0000259" key="1">
    <source>
        <dbReference type="Pfam" id="PF03478"/>
    </source>
</evidence>
<reference evidence="2" key="1">
    <citation type="submission" date="2022-04" db="EMBL/GenBank/DDBJ databases">
        <title>A functionally conserved STORR gene fusion in Papaver species that diverged 16.8 million years ago.</title>
        <authorList>
            <person name="Catania T."/>
        </authorList>
    </citation>
    <scope>NUCLEOTIDE SEQUENCE</scope>
    <source>
        <strain evidence="2">S-188037</strain>
    </source>
</reference>
<sequence>MEERASSLESQCSVPWLVFPYGKGKQNHALYNIFEPENNRKFIPELGRKTFWQKPSHQGWLIILCDVKDEDNSIPANWDYGDCFLWNPLTLERIQLPSLLKWITYEPDGEYMIDCVLSSPPSNDNDHPLVLVLYQPMSDLDNYTFLFCHPGEKHWRTQLFSEKINGEMCDVEYLHCFKDKLYASGINGDCIEIEEQHQVGDSHNVSLSMRVFR</sequence>
<organism evidence="2 3">
    <name type="scientific">Papaver atlanticum</name>
    <dbReference type="NCBI Taxonomy" id="357466"/>
    <lineage>
        <taxon>Eukaryota</taxon>
        <taxon>Viridiplantae</taxon>
        <taxon>Streptophyta</taxon>
        <taxon>Embryophyta</taxon>
        <taxon>Tracheophyta</taxon>
        <taxon>Spermatophyta</taxon>
        <taxon>Magnoliopsida</taxon>
        <taxon>Ranunculales</taxon>
        <taxon>Papaveraceae</taxon>
        <taxon>Papaveroideae</taxon>
        <taxon>Papaver</taxon>
    </lineage>
</organism>
<protein>
    <recommendedName>
        <fullName evidence="1">KIB1-4 beta-propeller domain-containing protein</fullName>
    </recommendedName>
</protein>